<name>A0A2H1CN28_FASHE</name>
<sequence>MFRWKSRNSCIFCDIVARKHTETEIAVEFSDVVLFRDRYPNARFHFQCVPKRHIKNLNSLTSSDVPLLLQLKSCATEFVQKTLGSVENFLFGFHRPPFNTVQHLHMHVIGPVNEMPYHIAFDPRLFIFIPVDKVIKKYLTKLHENHVHPWAL</sequence>
<dbReference type="PANTHER" id="PTHR12486">
    <property type="entry name" value="APRATAXIN-RELATED"/>
    <property type="match status" value="1"/>
</dbReference>
<evidence type="ECO:0000259" key="1">
    <source>
        <dbReference type="PROSITE" id="PS51084"/>
    </source>
</evidence>
<accession>A0A2H1CN28</accession>
<evidence type="ECO:0000313" key="2">
    <source>
        <dbReference type="EMBL" id="THD26753.1"/>
    </source>
</evidence>
<dbReference type="EMBL" id="JXXN02000636">
    <property type="protein sequence ID" value="THD26753.1"/>
    <property type="molecule type" value="Genomic_DNA"/>
</dbReference>
<dbReference type="GO" id="GO:0003824">
    <property type="term" value="F:catalytic activity"/>
    <property type="evidence" value="ECO:0007669"/>
    <property type="project" value="InterPro"/>
</dbReference>
<organism evidence="2 3">
    <name type="scientific">Fasciola hepatica</name>
    <name type="common">Liver fluke</name>
    <dbReference type="NCBI Taxonomy" id="6192"/>
    <lineage>
        <taxon>Eukaryota</taxon>
        <taxon>Metazoa</taxon>
        <taxon>Spiralia</taxon>
        <taxon>Lophotrochozoa</taxon>
        <taxon>Platyhelminthes</taxon>
        <taxon>Trematoda</taxon>
        <taxon>Digenea</taxon>
        <taxon>Plagiorchiida</taxon>
        <taxon>Echinostomata</taxon>
        <taxon>Echinostomatoidea</taxon>
        <taxon>Fasciolidae</taxon>
        <taxon>Fasciola</taxon>
    </lineage>
</organism>
<protein>
    <recommendedName>
        <fullName evidence="1">HIT domain-containing protein</fullName>
    </recommendedName>
</protein>
<gene>
    <name evidence="2" type="ORF">D915_002321</name>
</gene>
<dbReference type="Gene3D" id="3.30.428.10">
    <property type="entry name" value="HIT-like"/>
    <property type="match status" value="1"/>
</dbReference>
<dbReference type="SUPFAM" id="SSF54197">
    <property type="entry name" value="HIT-like"/>
    <property type="match status" value="1"/>
</dbReference>
<keyword evidence="3" id="KW-1185">Reference proteome</keyword>
<comment type="caution">
    <text evidence="2">The sequence shown here is derived from an EMBL/GenBank/DDBJ whole genome shotgun (WGS) entry which is preliminary data.</text>
</comment>
<reference evidence="2" key="1">
    <citation type="submission" date="2019-03" db="EMBL/GenBank/DDBJ databases">
        <title>Improved annotation for the trematode Fasciola hepatica.</title>
        <authorList>
            <person name="Choi Y.-J."/>
            <person name="Martin J."/>
            <person name="Mitreva M."/>
        </authorList>
    </citation>
    <scope>NUCLEOTIDE SEQUENCE [LARGE SCALE GENOMIC DNA]</scope>
</reference>
<dbReference type="Pfam" id="PF11969">
    <property type="entry name" value="DcpS_C"/>
    <property type="match status" value="1"/>
</dbReference>
<dbReference type="Proteomes" id="UP000230066">
    <property type="component" value="Unassembled WGS sequence"/>
</dbReference>
<feature type="domain" description="HIT" evidence="1">
    <location>
        <begin position="11"/>
        <end position="118"/>
    </location>
</feature>
<proteinExistence type="predicted"/>
<dbReference type="InterPro" id="IPR011146">
    <property type="entry name" value="HIT-like"/>
</dbReference>
<dbReference type="PROSITE" id="PS51084">
    <property type="entry name" value="HIT_2"/>
    <property type="match status" value="1"/>
</dbReference>
<evidence type="ECO:0000313" key="3">
    <source>
        <dbReference type="Proteomes" id="UP000230066"/>
    </source>
</evidence>
<dbReference type="InterPro" id="IPR036265">
    <property type="entry name" value="HIT-like_sf"/>
</dbReference>
<dbReference type="AlphaFoldDB" id="A0A2H1CN28"/>